<sequence length="106" mass="12427">RNYEFVPLKSKPGTYLKQHYPEVQSYNSVVLQEGEHLSFESTAIIKLISTLNGYRWLAGLVWLVPKPIRNTGYRLFANNRDKMWHATWAKPTAYEKTFFIDSNEES</sequence>
<dbReference type="GO" id="GO:0015035">
    <property type="term" value="F:protein-disulfide reductase activity"/>
    <property type="evidence" value="ECO:0007669"/>
    <property type="project" value="InterPro"/>
</dbReference>
<dbReference type="AlphaFoldDB" id="A0A3E0IQS9"/>
<reference evidence="1 2" key="1">
    <citation type="journal article" date="2018" name="Vet. Microbiol.">
        <title>Characterisation of Staphylococcus felis isolated from cats using whole genome sequencing.</title>
        <authorList>
            <person name="Worthing K."/>
            <person name="Pang S."/>
            <person name="Trott D.J."/>
            <person name="Abraham S."/>
            <person name="Coombs G.W."/>
            <person name="Jordan D."/>
            <person name="McIntyre L."/>
            <person name="Davies M.R."/>
            <person name="Norris J."/>
        </authorList>
    </citation>
    <scope>NUCLEOTIDE SEQUENCE [LARGE SCALE GENOMIC DNA]</scope>
    <source>
        <strain evidence="1 2">F9</strain>
    </source>
</reference>
<comment type="caution">
    <text evidence="1">The sequence shown here is derived from an EMBL/GenBank/DDBJ whole genome shotgun (WGS) entry which is preliminary data.</text>
</comment>
<dbReference type="OrthoDB" id="9785438at2"/>
<name>A0A3E0IQS9_9STAP</name>
<organism evidence="1 2">
    <name type="scientific">Staphylococcus felis</name>
    <dbReference type="NCBI Taxonomy" id="46127"/>
    <lineage>
        <taxon>Bacteria</taxon>
        <taxon>Bacillati</taxon>
        <taxon>Bacillota</taxon>
        <taxon>Bacilli</taxon>
        <taxon>Bacillales</taxon>
        <taxon>Staphylococcaceae</taxon>
        <taxon>Staphylococcus</taxon>
    </lineage>
</organism>
<evidence type="ECO:0000313" key="1">
    <source>
        <dbReference type="EMBL" id="REH97306.1"/>
    </source>
</evidence>
<accession>A0A3E0IQS9</accession>
<evidence type="ECO:0000313" key="2">
    <source>
        <dbReference type="Proteomes" id="UP000256562"/>
    </source>
</evidence>
<proteinExistence type="predicted"/>
<protein>
    <recommendedName>
        <fullName evidence="3">DUF393 domain-containing protein</fullName>
    </recommendedName>
</protein>
<dbReference type="Pfam" id="PF04134">
    <property type="entry name" value="DCC1-like"/>
    <property type="match status" value="1"/>
</dbReference>
<dbReference type="RefSeq" id="WP_116094083.1">
    <property type="nucleotide sequence ID" value="NZ_QKXQ01000211.1"/>
</dbReference>
<dbReference type="InterPro" id="IPR007263">
    <property type="entry name" value="DCC1-like"/>
</dbReference>
<dbReference type="EMBL" id="QKXQ01000211">
    <property type="protein sequence ID" value="REH97306.1"/>
    <property type="molecule type" value="Genomic_DNA"/>
</dbReference>
<feature type="non-terminal residue" evidence="1">
    <location>
        <position position="1"/>
    </location>
</feature>
<gene>
    <name evidence="1" type="ORF">DOS83_04480</name>
</gene>
<evidence type="ECO:0008006" key="3">
    <source>
        <dbReference type="Google" id="ProtNLM"/>
    </source>
</evidence>
<dbReference type="Proteomes" id="UP000256562">
    <property type="component" value="Unassembled WGS sequence"/>
</dbReference>